<dbReference type="GO" id="GO:0004062">
    <property type="term" value="F:aryl sulfotransferase activity"/>
    <property type="evidence" value="ECO:0007669"/>
    <property type="project" value="InterPro"/>
</dbReference>
<dbReference type="InterPro" id="IPR010262">
    <property type="entry name" value="Arylsulfotransferase_bact"/>
</dbReference>
<proteinExistence type="predicted"/>
<gene>
    <name evidence="1" type="ORF">MGMO_109c00020</name>
</gene>
<dbReference type="STRING" id="1116472.MGMO_109c00020"/>
<sequence>MKDIQPIIPISTEIKPIIPFIKSNRINTVQTTFLNKFKSHSPNRINRNRLIVLITALGVVGTINCESINAAPSIYPTGTTRYDPNKAFNSYVLFTSGDNIAHLIDMNGNSVHEWKDAASHSTLIDPSVNGGKLGHVFVTLDTVEGKGTGLIPGQVNRKVAKTVAELDWDGKVVWSFGEKAPGGVAQQHHDWARLPNGNTVILANLVHPVKGFKQPKVLDDVVYEVNPVGEVVWKWIASEHLNEFGFTPNELKLVRNADIADYLHVNNLKVVGANHWFASGDKRFNPDNLLFDARNANFIAIIDKKTGKIAWRLGPHYSDVSEEQQYSRKVPRPVDQISAQHDAHIIPEGLPGAGNLLVFDNQGVAGYPPASVPRTGGSRVLEIDPVKKEIVWQYTGEDSGGPTWSFRSTHISAARRLPNGNTFVDEGQSGRLFQVTREGEIVWEYVNPYLRKGKDPFTGRATANNQLYRGQPVPYGWVPTGTPHTEKAVIPPELSRFQLPPAP</sequence>
<evidence type="ECO:0008006" key="3">
    <source>
        <dbReference type="Google" id="ProtNLM"/>
    </source>
</evidence>
<name>V5BTW2_9GAMM</name>
<dbReference type="Proteomes" id="UP000017842">
    <property type="component" value="Unassembled WGS sequence"/>
</dbReference>
<evidence type="ECO:0000313" key="2">
    <source>
        <dbReference type="Proteomes" id="UP000017842"/>
    </source>
</evidence>
<evidence type="ECO:0000313" key="1">
    <source>
        <dbReference type="EMBL" id="ESS71309.1"/>
    </source>
</evidence>
<dbReference type="AlphaFoldDB" id="V5BTW2"/>
<reference evidence="1 2" key="1">
    <citation type="journal article" date="2013" name="Genome Announc.">
        <title>Draft Genome Sequence of the Methanotrophic Gammaproteobacterium Methyloglobulus morosus DSM 22980 Strain KoM1.</title>
        <authorList>
            <person name="Poehlein A."/>
            <person name="Deutzmann J.S."/>
            <person name="Daniel R."/>
            <person name="Simeonova D.D."/>
        </authorList>
    </citation>
    <scope>NUCLEOTIDE SEQUENCE [LARGE SCALE GENOMIC DNA]</scope>
    <source>
        <strain evidence="1 2">KoM1</strain>
    </source>
</reference>
<accession>V5BTW2</accession>
<dbReference type="PATRIC" id="fig|1116472.3.peg.2940"/>
<organism evidence="1 2">
    <name type="scientific">Methyloglobulus morosus KoM1</name>
    <dbReference type="NCBI Taxonomy" id="1116472"/>
    <lineage>
        <taxon>Bacteria</taxon>
        <taxon>Pseudomonadati</taxon>
        <taxon>Pseudomonadota</taxon>
        <taxon>Gammaproteobacteria</taxon>
        <taxon>Methylococcales</taxon>
        <taxon>Methylococcaceae</taxon>
        <taxon>Methyloglobulus</taxon>
    </lineage>
</organism>
<dbReference type="PANTHER" id="PTHR35340">
    <property type="entry name" value="PQQ ENZYME REPEAT PROTEIN-RELATED"/>
    <property type="match status" value="1"/>
</dbReference>
<dbReference type="InterPro" id="IPR053143">
    <property type="entry name" value="Arylsulfate_ST"/>
</dbReference>
<protein>
    <recommendedName>
        <fullName evidence="3">ArsR family transcriptional regulator</fullName>
    </recommendedName>
</protein>
<keyword evidence="2" id="KW-1185">Reference proteome</keyword>
<dbReference type="eggNOG" id="COG1520">
    <property type="taxonomic scope" value="Bacteria"/>
</dbReference>
<dbReference type="SUPFAM" id="SSF50998">
    <property type="entry name" value="Quinoprotein alcohol dehydrogenase-like"/>
    <property type="match status" value="1"/>
</dbReference>
<dbReference type="InterPro" id="IPR011047">
    <property type="entry name" value="Quinoprotein_ADH-like_sf"/>
</dbReference>
<comment type="caution">
    <text evidence="1">The sequence shown here is derived from an EMBL/GenBank/DDBJ whole genome shotgun (WGS) entry which is preliminary data.</text>
</comment>
<dbReference type="EMBL" id="AYLO01000104">
    <property type="protein sequence ID" value="ESS71309.1"/>
    <property type="molecule type" value="Genomic_DNA"/>
</dbReference>
<dbReference type="Pfam" id="PF05935">
    <property type="entry name" value="Arylsulfotrans"/>
    <property type="match status" value="1"/>
</dbReference>
<dbReference type="PANTHER" id="PTHR35340:SF5">
    <property type="entry name" value="ASST-DOMAIN-CONTAINING PROTEIN"/>
    <property type="match status" value="1"/>
</dbReference>